<dbReference type="PANTHER" id="PTHR41260">
    <property type="entry name" value="PROTEIN ECSC"/>
    <property type="match status" value="1"/>
</dbReference>
<dbReference type="Proteomes" id="UP000824262">
    <property type="component" value="Unassembled WGS sequence"/>
</dbReference>
<keyword evidence="1" id="KW-1133">Transmembrane helix</keyword>
<dbReference type="PANTHER" id="PTHR41260:SF1">
    <property type="entry name" value="PROTEIN ECSC"/>
    <property type="match status" value="1"/>
</dbReference>
<comment type="caution">
    <text evidence="2">The sequence shown here is derived from an EMBL/GenBank/DDBJ whole genome shotgun (WGS) entry which is preliminary data.</text>
</comment>
<evidence type="ECO:0000313" key="2">
    <source>
        <dbReference type="EMBL" id="HIQ79493.1"/>
    </source>
</evidence>
<dbReference type="Pfam" id="PF12787">
    <property type="entry name" value="EcsC"/>
    <property type="match status" value="1"/>
</dbReference>
<name>A0A9D1CTI9_9FIRM</name>
<dbReference type="InterPro" id="IPR024787">
    <property type="entry name" value="EcsC"/>
</dbReference>
<protein>
    <submittedName>
        <fullName evidence="2">EcsC family protein</fullName>
    </submittedName>
</protein>
<organism evidence="2 3">
    <name type="scientific">Candidatus Scatomorpha intestinavium</name>
    <dbReference type="NCBI Taxonomy" id="2840922"/>
    <lineage>
        <taxon>Bacteria</taxon>
        <taxon>Bacillati</taxon>
        <taxon>Bacillota</taxon>
        <taxon>Clostridia</taxon>
        <taxon>Eubacteriales</taxon>
        <taxon>Candidatus Scatomorpha</taxon>
    </lineage>
</organism>
<accession>A0A9D1CTI9</accession>
<reference evidence="2" key="2">
    <citation type="journal article" date="2021" name="PeerJ">
        <title>Extensive microbial diversity within the chicken gut microbiome revealed by metagenomics and culture.</title>
        <authorList>
            <person name="Gilroy R."/>
            <person name="Ravi A."/>
            <person name="Getino M."/>
            <person name="Pursley I."/>
            <person name="Horton D.L."/>
            <person name="Alikhan N.F."/>
            <person name="Baker D."/>
            <person name="Gharbi K."/>
            <person name="Hall N."/>
            <person name="Watson M."/>
            <person name="Adriaenssens E.M."/>
            <person name="Foster-Nyarko E."/>
            <person name="Jarju S."/>
            <person name="Secka A."/>
            <person name="Antonio M."/>
            <person name="Oren A."/>
            <person name="Chaudhuri R.R."/>
            <person name="La Ragione R."/>
            <person name="Hildebrand F."/>
            <person name="Pallen M.J."/>
        </authorList>
    </citation>
    <scope>NUCLEOTIDE SEQUENCE</scope>
    <source>
        <strain evidence="2">ChiBcolR7-354</strain>
    </source>
</reference>
<evidence type="ECO:0000256" key="1">
    <source>
        <dbReference type="SAM" id="Phobius"/>
    </source>
</evidence>
<dbReference type="EMBL" id="DVGA01000111">
    <property type="protein sequence ID" value="HIQ79493.1"/>
    <property type="molecule type" value="Genomic_DNA"/>
</dbReference>
<evidence type="ECO:0000313" key="3">
    <source>
        <dbReference type="Proteomes" id="UP000824262"/>
    </source>
</evidence>
<keyword evidence="1" id="KW-0812">Transmembrane</keyword>
<keyword evidence="1" id="KW-0472">Membrane</keyword>
<proteinExistence type="predicted"/>
<gene>
    <name evidence="2" type="ORF">IAB77_09600</name>
</gene>
<sequence length="293" mass="31472">MLAYTAKMNAAAARRALAAAERRERRMARRADTRADGWRSAIERKVPQKAAAGIEAAFSKAFALLFESGSGLIERSCRSGEMSALYSVRDSAVDLGSGGAELRRLFGGICRSNLRVTALTSVEGLALGALGIGLPDIVIFLAVLLRGVYSTAMGYGFDCASRREKFFVLKLMQAALSSGEERRRLGAEIDALMIDCPEPDEALFKKQMEAAASAFAMDMLAVKFIQGLPLIGVIGGAANPVYYRRIAGYAELKYRQRYLRGKLNASRAKAAAVPVRDAGIDPGLGGTAHEKLL</sequence>
<feature type="transmembrane region" description="Helical" evidence="1">
    <location>
        <begin position="125"/>
        <end position="145"/>
    </location>
</feature>
<reference evidence="2" key="1">
    <citation type="submission" date="2020-10" db="EMBL/GenBank/DDBJ databases">
        <authorList>
            <person name="Gilroy R."/>
        </authorList>
    </citation>
    <scope>NUCLEOTIDE SEQUENCE</scope>
    <source>
        <strain evidence="2">ChiBcolR7-354</strain>
    </source>
</reference>
<dbReference type="AlphaFoldDB" id="A0A9D1CTI9"/>